<dbReference type="EMBL" id="FLUO01000001">
    <property type="protein sequence ID" value="SBV91850.1"/>
    <property type="molecule type" value="Genomic_DNA"/>
</dbReference>
<gene>
    <name evidence="1" type="ORF">KL86APRO_10178</name>
</gene>
<dbReference type="Pfam" id="PF06676">
    <property type="entry name" value="DUF1178"/>
    <property type="match status" value="1"/>
</dbReference>
<name>A0A212IXE3_9PROT</name>
<organism evidence="1">
    <name type="scientific">uncultured Alphaproteobacteria bacterium</name>
    <dbReference type="NCBI Taxonomy" id="91750"/>
    <lineage>
        <taxon>Bacteria</taxon>
        <taxon>Pseudomonadati</taxon>
        <taxon>Pseudomonadota</taxon>
        <taxon>Alphaproteobacteria</taxon>
        <taxon>environmental samples</taxon>
    </lineage>
</organism>
<sequence length="140" mass="15368">MIRFALKCACGHRFDSWFRDNAACEDLMAAGHLTCPACGGREVAKAPMAPFVASAREAERAAAETERDARLRRALLKLREAVERNSENVGGAFAEEARKIHYGEAPVRSIYGDATAEEAEELAEEEIPFARIPWASRGDS</sequence>
<evidence type="ECO:0000313" key="1">
    <source>
        <dbReference type="EMBL" id="SBV91850.1"/>
    </source>
</evidence>
<dbReference type="InterPro" id="IPR009562">
    <property type="entry name" value="DUF1178"/>
</dbReference>
<protein>
    <recommendedName>
        <fullName evidence="2">DUF1178 family protein</fullName>
    </recommendedName>
</protein>
<accession>A0A212IXE3</accession>
<evidence type="ECO:0008006" key="2">
    <source>
        <dbReference type="Google" id="ProtNLM"/>
    </source>
</evidence>
<proteinExistence type="predicted"/>
<dbReference type="AlphaFoldDB" id="A0A212IXE3"/>
<reference evidence="1" key="1">
    <citation type="submission" date="2016-04" db="EMBL/GenBank/DDBJ databases">
        <authorList>
            <person name="Evans L.H."/>
            <person name="Alamgir A."/>
            <person name="Owens N."/>
            <person name="Weber N.D."/>
            <person name="Virtaneva K."/>
            <person name="Barbian K."/>
            <person name="Babar A."/>
            <person name="Rosenke K."/>
        </authorList>
    </citation>
    <scope>NUCLEOTIDE SEQUENCE</scope>
    <source>
        <strain evidence="1">86</strain>
    </source>
</reference>
<dbReference type="PIRSF" id="PIRSF032131">
    <property type="entry name" value="UCP032131"/>
    <property type="match status" value="1"/>
</dbReference>